<dbReference type="EMBL" id="CP038484">
    <property type="protein sequence ID" value="QFZ26044.1"/>
    <property type="molecule type" value="Genomic_DNA"/>
</dbReference>
<dbReference type="Proteomes" id="UP000326582">
    <property type="component" value="Chromosome 1"/>
</dbReference>
<proteinExistence type="predicted"/>
<accession>A0ACD0WEQ7</accession>
<reference evidence="2" key="1">
    <citation type="journal article" date="2019" name="MBio">
        <title>Comparative genomics for the elucidation of multidrug resistance (MDR) in Candida lusitaniae.</title>
        <authorList>
            <person name="Kannan A."/>
            <person name="Asner S.A."/>
            <person name="Trachsel E."/>
            <person name="Kelly S."/>
            <person name="Parker J."/>
            <person name="Sanglard D."/>
        </authorList>
    </citation>
    <scope>NUCLEOTIDE SEQUENCE [LARGE SCALE GENOMIC DNA]</scope>
    <source>
        <strain evidence="2">P1</strain>
    </source>
</reference>
<gene>
    <name evidence="1" type="ORF">EJF14_11171</name>
</gene>
<protein>
    <submittedName>
        <fullName evidence="1">Uncharacterized protein</fullName>
    </submittedName>
</protein>
<sequence>MWKFIFSRQPIAPRPFRFRHANRSLSRGYKPNSNRQQVINQLQKDPNIIRTSGAIQSQASLNWGTIILLVGVSSSATMALYLGVQVYRAFKDEENKTRHVFLPLRFSFDWPYQRKCNFPSYLKYVDPAFHQQISSNEDFLKELFDQDVHYQVLDILFRSKTFRDLFGVPLSLRADDMEDFLIWVEPKYPTVHGPVIQITKNDGKLKLSWKWAIKSIKCLSIEGFLTGLGLKLDRIKPTEAQIKTHEKSSGRIHEAVNPNAPTVFSGDKDYSIVFGGKLHLESKQNIQCGVVNYTGLIDFNHMGISKGVKITSLELTVNSNNKEMVYKLR</sequence>
<organism evidence="1 2">
    <name type="scientific">Clavispora lusitaniae</name>
    <name type="common">Candida lusitaniae</name>
    <dbReference type="NCBI Taxonomy" id="36911"/>
    <lineage>
        <taxon>Eukaryota</taxon>
        <taxon>Fungi</taxon>
        <taxon>Dikarya</taxon>
        <taxon>Ascomycota</taxon>
        <taxon>Saccharomycotina</taxon>
        <taxon>Pichiomycetes</taxon>
        <taxon>Metschnikowiaceae</taxon>
        <taxon>Clavispora</taxon>
    </lineage>
</organism>
<name>A0ACD0WEQ7_CLALS</name>
<evidence type="ECO:0000313" key="1">
    <source>
        <dbReference type="EMBL" id="QFZ26044.1"/>
    </source>
</evidence>
<evidence type="ECO:0000313" key="2">
    <source>
        <dbReference type="Proteomes" id="UP000326582"/>
    </source>
</evidence>
<keyword evidence="2" id="KW-1185">Reference proteome</keyword>